<comment type="caution">
    <text evidence="1">The sequence shown here is derived from an EMBL/GenBank/DDBJ whole genome shotgun (WGS) entry which is preliminary data.</text>
</comment>
<protein>
    <submittedName>
        <fullName evidence="1">Uncharacterized protein</fullName>
    </submittedName>
</protein>
<dbReference type="Proteomes" id="UP000699042">
    <property type="component" value="Unassembled WGS sequence"/>
</dbReference>
<evidence type="ECO:0000313" key="2">
    <source>
        <dbReference type="Proteomes" id="UP000699042"/>
    </source>
</evidence>
<proteinExistence type="predicted"/>
<evidence type="ECO:0000313" key="1">
    <source>
        <dbReference type="EMBL" id="KAG7046921.1"/>
    </source>
</evidence>
<gene>
    <name evidence="1" type="ORF">JMJ77_015138</name>
</gene>
<accession>A0A9P7R306</accession>
<reference evidence="1" key="1">
    <citation type="submission" date="2021-05" db="EMBL/GenBank/DDBJ databases">
        <title>Comparative genomics of three Colletotrichum scovillei strains and genetic complementation revealed genes involved fungal growth and virulence on chili pepper.</title>
        <authorList>
            <person name="Hsieh D.-K."/>
            <person name="Chuang S.-C."/>
            <person name="Chen C.-Y."/>
            <person name="Chao Y.-T."/>
            <person name="Lu M.-Y.J."/>
            <person name="Lee M.-H."/>
            <person name="Shih M.-C."/>
        </authorList>
    </citation>
    <scope>NUCLEOTIDE SEQUENCE</scope>
    <source>
        <strain evidence="1">Coll-153</strain>
    </source>
</reference>
<dbReference type="AlphaFoldDB" id="A0A9P7R306"/>
<sequence length="77" mass="8710">MAAVWSHDRLLGAFRSPSVVRILRYQKCEYPQPGGWLGKWRVSIETPERLLPRDDSSAQALGFINHDVGGFTETKLP</sequence>
<organism evidence="1 2">
    <name type="scientific">Colletotrichum scovillei</name>
    <dbReference type="NCBI Taxonomy" id="1209932"/>
    <lineage>
        <taxon>Eukaryota</taxon>
        <taxon>Fungi</taxon>
        <taxon>Dikarya</taxon>
        <taxon>Ascomycota</taxon>
        <taxon>Pezizomycotina</taxon>
        <taxon>Sordariomycetes</taxon>
        <taxon>Hypocreomycetidae</taxon>
        <taxon>Glomerellales</taxon>
        <taxon>Glomerellaceae</taxon>
        <taxon>Colletotrichum</taxon>
        <taxon>Colletotrichum acutatum species complex</taxon>
    </lineage>
</organism>
<dbReference type="EMBL" id="JAESDN010000008">
    <property type="protein sequence ID" value="KAG7046921.1"/>
    <property type="molecule type" value="Genomic_DNA"/>
</dbReference>
<keyword evidence="2" id="KW-1185">Reference proteome</keyword>
<name>A0A9P7R306_9PEZI</name>